<gene>
    <name evidence="3" type="ORF">NHX12_013536</name>
</gene>
<feature type="compositionally biased region" description="Pro residues" evidence="1">
    <location>
        <begin position="79"/>
        <end position="92"/>
    </location>
</feature>
<evidence type="ECO:0000313" key="4">
    <source>
        <dbReference type="Proteomes" id="UP001148018"/>
    </source>
</evidence>
<feature type="compositionally biased region" description="Basic and acidic residues" evidence="1">
    <location>
        <begin position="129"/>
        <end position="146"/>
    </location>
</feature>
<dbReference type="AlphaFoldDB" id="A0A9Q0DGD8"/>
<comment type="caution">
    <text evidence="3">The sequence shown here is derived from an EMBL/GenBank/DDBJ whole genome shotgun (WGS) entry which is preliminary data.</text>
</comment>
<feature type="region of interest" description="Disordered" evidence="1">
    <location>
        <begin position="27"/>
        <end position="149"/>
    </location>
</feature>
<keyword evidence="4" id="KW-1185">Reference proteome</keyword>
<feature type="compositionally biased region" description="Pro residues" evidence="1">
    <location>
        <begin position="49"/>
        <end position="71"/>
    </location>
</feature>
<dbReference type="Pfam" id="PF15750">
    <property type="entry name" value="UBZ_FAAP20"/>
    <property type="match status" value="1"/>
</dbReference>
<dbReference type="EMBL" id="JANIIK010000117">
    <property type="protein sequence ID" value="KAJ3587146.1"/>
    <property type="molecule type" value="Genomic_DNA"/>
</dbReference>
<dbReference type="InterPro" id="IPR031490">
    <property type="entry name" value="UBZ2_FAAP20"/>
</dbReference>
<organism evidence="3 4">
    <name type="scientific">Muraenolepis orangiensis</name>
    <name type="common">Patagonian moray cod</name>
    <dbReference type="NCBI Taxonomy" id="630683"/>
    <lineage>
        <taxon>Eukaryota</taxon>
        <taxon>Metazoa</taxon>
        <taxon>Chordata</taxon>
        <taxon>Craniata</taxon>
        <taxon>Vertebrata</taxon>
        <taxon>Euteleostomi</taxon>
        <taxon>Actinopterygii</taxon>
        <taxon>Neopterygii</taxon>
        <taxon>Teleostei</taxon>
        <taxon>Neoteleostei</taxon>
        <taxon>Acanthomorphata</taxon>
        <taxon>Zeiogadaria</taxon>
        <taxon>Gadariae</taxon>
        <taxon>Gadiformes</taxon>
        <taxon>Muraenolepidoidei</taxon>
        <taxon>Muraenolepididae</taxon>
        <taxon>Muraenolepis</taxon>
    </lineage>
</organism>
<dbReference type="Proteomes" id="UP001148018">
    <property type="component" value="Unassembled WGS sequence"/>
</dbReference>
<evidence type="ECO:0000259" key="2">
    <source>
        <dbReference type="PROSITE" id="PS51906"/>
    </source>
</evidence>
<protein>
    <recommendedName>
        <fullName evidence="2">UBZ2-type domain-containing protein</fullName>
    </recommendedName>
</protein>
<evidence type="ECO:0000256" key="1">
    <source>
        <dbReference type="SAM" id="MobiDB-lite"/>
    </source>
</evidence>
<sequence length="178" mass="19012">FTDISEPQQGEAVWSLQPAAGRPILASSDGTYLVTPGQSEQQHPIPANEVPPFPEPSRPPGSPPQSPPPPLHVNSPVYPSEPPPPPAGPLLTPPCGGLKVPENTVASGAISPPHRRKETDSTPATTHNVGRESVAEKTPQCREPAKRPPPPFPLWFSQMDCDSHLAQCLSEMNVDIAW</sequence>
<reference evidence="3" key="1">
    <citation type="submission" date="2022-07" db="EMBL/GenBank/DDBJ databases">
        <title>Chromosome-level genome of Muraenolepis orangiensis.</title>
        <authorList>
            <person name="Kim J."/>
        </authorList>
    </citation>
    <scope>NUCLEOTIDE SEQUENCE</scope>
    <source>
        <strain evidence="3">KU_S4_2022</strain>
        <tissue evidence="3">Muscle</tissue>
    </source>
</reference>
<evidence type="ECO:0000313" key="3">
    <source>
        <dbReference type="EMBL" id="KAJ3587146.1"/>
    </source>
</evidence>
<name>A0A9Q0DGD8_9TELE</name>
<accession>A0A9Q0DGD8</accession>
<dbReference type="GO" id="GO:0043130">
    <property type="term" value="F:ubiquitin binding"/>
    <property type="evidence" value="ECO:0007669"/>
    <property type="project" value="InterPro"/>
</dbReference>
<dbReference type="PROSITE" id="PS51906">
    <property type="entry name" value="ZF_UBZ2"/>
    <property type="match status" value="1"/>
</dbReference>
<feature type="domain" description="UBZ2-type" evidence="2">
    <location>
        <begin position="138"/>
        <end position="178"/>
    </location>
</feature>
<dbReference type="OrthoDB" id="10063431at2759"/>
<feature type="non-terminal residue" evidence="3">
    <location>
        <position position="1"/>
    </location>
</feature>
<proteinExistence type="predicted"/>